<dbReference type="AlphaFoldDB" id="A0A9D4V5D4"/>
<reference evidence="1 2" key="1">
    <citation type="submission" date="2021-01" db="EMBL/GenBank/DDBJ databases">
        <title>Adiantum capillus-veneris genome.</title>
        <authorList>
            <person name="Fang Y."/>
            <person name="Liao Q."/>
        </authorList>
    </citation>
    <scope>NUCLEOTIDE SEQUENCE [LARGE SCALE GENOMIC DNA]</scope>
    <source>
        <strain evidence="1">H3</strain>
        <tissue evidence="1">Leaf</tissue>
    </source>
</reference>
<evidence type="ECO:0000313" key="1">
    <source>
        <dbReference type="EMBL" id="KAI5080116.1"/>
    </source>
</evidence>
<accession>A0A9D4V5D4</accession>
<gene>
    <name evidence="1" type="ORF">GOP47_0005595</name>
</gene>
<sequence length="221" mass="24974">MKCFVDWLGKALYQSAYHACIAAMQNIDHGRCKKVHVVVLGIGWLGVAEVDPVGTLEIGQKNKISLEAVAAFKKQVVVKCEQLKKKGKTQEADFLSTKYNLDDKALLQWFEREINCNMNLKAKALNMTSSSSRLYEPFFSKRAKILVGKVTYRRLTIPMLRFPVKEGDFLQDDLLAICGIARILYGDSVIEWKLSVVQALASQRQQELVDEFEALIKKTEG</sequence>
<dbReference type="Proteomes" id="UP000886520">
    <property type="component" value="Chromosome 5"/>
</dbReference>
<keyword evidence="2" id="KW-1185">Reference proteome</keyword>
<dbReference type="EMBL" id="JABFUD020000005">
    <property type="protein sequence ID" value="KAI5080116.1"/>
    <property type="molecule type" value="Genomic_DNA"/>
</dbReference>
<comment type="caution">
    <text evidence="1">The sequence shown here is derived from an EMBL/GenBank/DDBJ whole genome shotgun (WGS) entry which is preliminary data.</text>
</comment>
<protein>
    <submittedName>
        <fullName evidence="1">Uncharacterized protein</fullName>
    </submittedName>
</protein>
<name>A0A9D4V5D4_ADICA</name>
<organism evidence="1 2">
    <name type="scientific">Adiantum capillus-veneris</name>
    <name type="common">Maidenhair fern</name>
    <dbReference type="NCBI Taxonomy" id="13818"/>
    <lineage>
        <taxon>Eukaryota</taxon>
        <taxon>Viridiplantae</taxon>
        <taxon>Streptophyta</taxon>
        <taxon>Embryophyta</taxon>
        <taxon>Tracheophyta</taxon>
        <taxon>Polypodiopsida</taxon>
        <taxon>Polypodiidae</taxon>
        <taxon>Polypodiales</taxon>
        <taxon>Pteridineae</taxon>
        <taxon>Pteridaceae</taxon>
        <taxon>Vittarioideae</taxon>
        <taxon>Adiantum</taxon>
    </lineage>
</organism>
<proteinExistence type="predicted"/>
<dbReference type="OrthoDB" id="2009044at2759"/>
<evidence type="ECO:0000313" key="2">
    <source>
        <dbReference type="Proteomes" id="UP000886520"/>
    </source>
</evidence>